<dbReference type="GO" id="GO:0016174">
    <property type="term" value="F:NAD(P)H oxidase H2O2-forming activity"/>
    <property type="evidence" value="ECO:0007669"/>
    <property type="project" value="TreeGrafter"/>
</dbReference>
<proteinExistence type="predicted"/>
<keyword evidence="4" id="KW-1185">Reference proteome</keyword>
<organism evidence="3 4">
    <name type="scientific">Kingdonia uniflora</name>
    <dbReference type="NCBI Taxonomy" id="39325"/>
    <lineage>
        <taxon>Eukaryota</taxon>
        <taxon>Viridiplantae</taxon>
        <taxon>Streptophyta</taxon>
        <taxon>Embryophyta</taxon>
        <taxon>Tracheophyta</taxon>
        <taxon>Spermatophyta</taxon>
        <taxon>Magnoliopsida</taxon>
        <taxon>Ranunculales</taxon>
        <taxon>Circaeasteraceae</taxon>
        <taxon>Kingdonia</taxon>
    </lineage>
</organism>
<protein>
    <recommendedName>
        <fullName evidence="2">Ferric reductase NAD binding domain-containing protein</fullName>
    </recommendedName>
</protein>
<sequence>MKGMDGVINVTQRLTVIDTTVRGRELLEALNDHFTRAYDSGKDVSKMLEADSNEDRRITREEVQEARLIIITNLSNNFMLKYTDNAQCFCKQAFQIERASEGVPSLIMEELDPENLEYIELWQLEGLLLQRENYLNHSRPLSVASVSWSHNKGTKQFFKSWGITTAKGAAKILKLNMALILLPVCRNALTWLRFQCIMVFSSPSCPRLHLAPRPSFLRVLSSQMVPEDGLNTTRKCIQLSYVKTQRIQIQKWESSTDICRLEDSLNSFTSSLATPCWKKKSRRTTNAHFYWVTREPGSFEWFKGVIDEIVVMDQKVSLQFY</sequence>
<dbReference type="Proteomes" id="UP000541444">
    <property type="component" value="Unassembled WGS sequence"/>
</dbReference>
<reference evidence="3 4" key="1">
    <citation type="journal article" date="2020" name="IScience">
        <title>Genome Sequencing of the Endangered Kingdonia uniflora (Circaeasteraceae, Ranunculales) Reveals Potential Mechanisms of Evolutionary Specialization.</title>
        <authorList>
            <person name="Sun Y."/>
            <person name="Deng T."/>
            <person name="Zhang A."/>
            <person name="Moore M.J."/>
            <person name="Landis J.B."/>
            <person name="Lin N."/>
            <person name="Zhang H."/>
            <person name="Zhang X."/>
            <person name="Huang J."/>
            <person name="Zhang X."/>
            <person name="Sun H."/>
            <person name="Wang H."/>
        </authorList>
    </citation>
    <scope>NUCLEOTIDE SEQUENCE [LARGE SCALE GENOMIC DNA]</scope>
    <source>
        <strain evidence="3">TB1705</strain>
        <tissue evidence="3">Leaf</tissue>
    </source>
</reference>
<dbReference type="InterPro" id="IPR018247">
    <property type="entry name" value="EF_Hand_1_Ca_BS"/>
</dbReference>
<dbReference type="InterPro" id="IPR013121">
    <property type="entry name" value="Fe_red_NAD-bd_6"/>
</dbReference>
<dbReference type="InterPro" id="IPR039261">
    <property type="entry name" value="FNR_nucleotide-bd"/>
</dbReference>
<dbReference type="Gene3D" id="3.40.50.80">
    <property type="entry name" value="Nucleotide-binding domain of ferredoxin-NADP reductase (FNR) module"/>
    <property type="match status" value="1"/>
</dbReference>
<accession>A0A7J7MQE3</accession>
<dbReference type="PANTHER" id="PTHR11972:SF153">
    <property type="entry name" value="SUPEROXIDE-GENERATING NADPH OXIDASE HEAVY CHAIN SUBUNIT A"/>
    <property type="match status" value="1"/>
</dbReference>
<evidence type="ECO:0000313" key="4">
    <source>
        <dbReference type="Proteomes" id="UP000541444"/>
    </source>
</evidence>
<gene>
    <name evidence="3" type="ORF">GIB67_041508</name>
</gene>
<name>A0A7J7MQE3_9MAGN</name>
<evidence type="ECO:0000259" key="2">
    <source>
        <dbReference type="Pfam" id="PF08030"/>
    </source>
</evidence>
<keyword evidence="1" id="KW-0560">Oxidoreductase</keyword>
<dbReference type="EMBL" id="JACGCM010001281">
    <property type="protein sequence ID" value="KAF6157047.1"/>
    <property type="molecule type" value="Genomic_DNA"/>
</dbReference>
<evidence type="ECO:0000313" key="3">
    <source>
        <dbReference type="EMBL" id="KAF6157047.1"/>
    </source>
</evidence>
<dbReference type="AlphaFoldDB" id="A0A7J7MQE3"/>
<comment type="caution">
    <text evidence="3">The sequence shown here is derived from an EMBL/GenBank/DDBJ whole genome shotgun (WGS) entry which is preliminary data.</text>
</comment>
<dbReference type="InterPro" id="IPR050369">
    <property type="entry name" value="RBOH/FRE"/>
</dbReference>
<dbReference type="OrthoDB" id="167398at2759"/>
<feature type="domain" description="Ferric reductase NAD binding" evidence="2">
    <location>
        <begin position="269"/>
        <end position="319"/>
    </location>
</feature>
<dbReference type="PROSITE" id="PS00018">
    <property type="entry name" value="EF_HAND_1"/>
    <property type="match status" value="1"/>
</dbReference>
<dbReference type="GO" id="GO:0005886">
    <property type="term" value="C:plasma membrane"/>
    <property type="evidence" value="ECO:0007669"/>
    <property type="project" value="TreeGrafter"/>
</dbReference>
<dbReference type="Pfam" id="PF08030">
    <property type="entry name" value="NAD_binding_6"/>
    <property type="match status" value="1"/>
</dbReference>
<evidence type="ECO:0000256" key="1">
    <source>
        <dbReference type="ARBA" id="ARBA00023002"/>
    </source>
</evidence>
<dbReference type="PANTHER" id="PTHR11972">
    <property type="entry name" value="NADPH OXIDASE"/>
    <property type="match status" value="1"/>
</dbReference>